<evidence type="ECO:0000256" key="9">
    <source>
        <dbReference type="SAM" id="Phobius"/>
    </source>
</evidence>
<dbReference type="STRING" id="983966.A0A1E4S0K3"/>
<gene>
    <name evidence="10" type="ORF">CYBJADRAFT_128538</name>
</gene>
<dbReference type="InterPro" id="IPR051593">
    <property type="entry name" value="Ergosterol_Biosynth_ERG27"/>
</dbReference>
<dbReference type="GeneID" id="30987171"/>
<proteinExistence type="inferred from homology"/>
<evidence type="ECO:0000256" key="4">
    <source>
        <dbReference type="ARBA" id="ARBA00023002"/>
    </source>
</evidence>
<dbReference type="PANTHER" id="PTHR43647">
    <property type="entry name" value="DEHYDROGENASE"/>
    <property type="match status" value="1"/>
</dbReference>
<dbReference type="Proteomes" id="UP000094389">
    <property type="component" value="Unassembled WGS sequence"/>
</dbReference>
<dbReference type="GO" id="GO:0000253">
    <property type="term" value="F:3-beta-hydroxysteroid 3-dehydrogenase (NADP+) activity"/>
    <property type="evidence" value="ECO:0007669"/>
    <property type="project" value="UniProtKB-EC"/>
</dbReference>
<evidence type="ECO:0000256" key="5">
    <source>
        <dbReference type="ARBA" id="ARBA00023098"/>
    </source>
</evidence>
<dbReference type="GO" id="GO:0005811">
    <property type="term" value="C:lipid droplet"/>
    <property type="evidence" value="ECO:0007669"/>
    <property type="project" value="TreeGrafter"/>
</dbReference>
<dbReference type="OrthoDB" id="9989144at2759"/>
<feature type="transmembrane region" description="Helical" evidence="9">
    <location>
        <begin position="241"/>
        <end position="260"/>
    </location>
</feature>
<dbReference type="GO" id="GO:0005789">
    <property type="term" value="C:endoplasmic reticulum membrane"/>
    <property type="evidence" value="ECO:0007669"/>
    <property type="project" value="TreeGrafter"/>
</dbReference>
<dbReference type="Pfam" id="PF00106">
    <property type="entry name" value="adh_short"/>
    <property type="match status" value="1"/>
</dbReference>
<evidence type="ECO:0000313" key="10">
    <source>
        <dbReference type="EMBL" id="ODV73023.1"/>
    </source>
</evidence>
<sequence length="348" mass="40110">MSAPQWKVALVTGTNCNLGMNIVYRLIEAEEDDTRITIIVTSRTLPRVREVIDNIKAYVDKLDRSGIVDYDYLLVDFTDMVSILNAYYEMNKKYQKLDYFFACSAQGVYDGIDWIGAVKEICANPIKGATDPHYKIQRVGVKSQDGMGLVFQCNVFGPYYLTQKLLPLLENAKGRIIWISSIMSDPKYLSFDDLQLLKTDSSYEGSKREIDLLHIATYDKLRERGIKQYLIHPGIFTSMSFFQYLNVFTYYGMLFMFYLVRWLGSPWMNISGYTAANAPVYVAKLVSQTFEKQDVKYGSACTRDGHEYIKIQEVDKTGAEDLLKYLDDLKADWDDKLKDQITNSRQRN</sequence>
<accession>A0A1E4S0K3</accession>
<protein>
    <recommendedName>
        <fullName evidence="8">3beta-hydroxysteroid 3-dehydrogenase</fullName>
        <ecNumber evidence="8">1.1.1.270</ecNumber>
    </recommendedName>
</protein>
<dbReference type="GO" id="GO:0005741">
    <property type="term" value="C:mitochondrial outer membrane"/>
    <property type="evidence" value="ECO:0007669"/>
    <property type="project" value="TreeGrafter"/>
</dbReference>
<keyword evidence="11" id="KW-1185">Reference proteome</keyword>
<reference evidence="10 11" key="1">
    <citation type="journal article" date="2016" name="Proc. Natl. Acad. Sci. U.S.A.">
        <title>Comparative genomics of biotechnologically important yeasts.</title>
        <authorList>
            <person name="Riley R."/>
            <person name="Haridas S."/>
            <person name="Wolfe K.H."/>
            <person name="Lopes M.R."/>
            <person name="Hittinger C.T."/>
            <person name="Goeker M."/>
            <person name="Salamov A.A."/>
            <person name="Wisecaver J.H."/>
            <person name="Long T.M."/>
            <person name="Calvey C.H."/>
            <person name="Aerts A.L."/>
            <person name="Barry K.W."/>
            <person name="Choi C."/>
            <person name="Clum A."/>
            <person name="Coughlan A.Y."/>
            <person name="Deshpande S."/>
            <person name="Douglass A.P."/>
            <person name="Hanson S.J."/>
            <person name="Klenk H.-P."/>
            <person name="LaButti K.M."/>
            <person name="Lapidus A."/>
            <person name="Lindquist E.A."/>
            <person name="Lipzen A.M."/>
            <person name="Meier-Kolthoff J.P."/>
            <person name="Ohm R.A."/>
            <person name="Otillar R.P."/>
            <person name="Pangilinan J.L."/>
            <person name="Peng Y."/>
            <person name="Rokas A."/>
            <person name="Rosa C.A."/>
            <person name="Scheuner C."/>
            <person name="Sibirny A.A."/>
            <person name="Slot J.C."/>
            <person name="Stielow J.B."/>
            <person name="Sun H."/>
            <person name="Kurtzman C.P."/>
            <person name="Blackwell M."/>
            <person name="Grigoriev I.V."/>
            <person name="Jeffries T.W."/>
        </authorList>
    </citation>
    <scope>NUCLEOTIDE SEQUENCE [LARGE SCALE GENOMIC DNA]</scope>
    <source>
        <strain evidence="11">ATCC 18201 / CBS 1600 / BCRC 20928 / JCM 3617 / NBRC 0987 / NRRL Y-1542</strain>
    </source>
</reference>
<name>A0A1E4S0K3_CYBJN</name>
<comment type="similarity">
    <text evidence="7">Belongs to the short-chain dehydrogenases/reductases (SDR) family. ERG27 subfamily.</text>
</comment>
<keyword evidence="9" id="KW-0812">Transmembrane</keyword>
<evidence type="ECO:0000256" key="7">
    <source>
        <dbReference type="ARBA" id="ARBA00023593"/>
    </source>
</evidence>
<evidence type="ECO:0000256" key="3">
    <source>
        <dbReference type="ARBA" id="ARBA00022955"/>
    </source>
</evidence>
<keyword evidence="9" id="KW-0472">Membrane</keyword>
<dbReference type="RefSeq" id="XP_020070062.1">
    <property type="nucleotide sequence ID" value="XM_020212775.1"/>
</dbReference>
<evidence type="ECO:0000256" key="1">
    <source>
        <dbReference type="ARBA" id="ARBA00022516"/>
    </source>
</evidence>
<dbReference type="InterPro" id="IPR002347">
    <property type="entry name" value="SDR_fam"/>
</dbReference>
<evidence type="ECO:0000256" key="6">
    <source>
        <dbReference type="ARBA" id="ARBA00023589"/>
    </source>
</evidence>
<dbReference type="EMBL" id="KV453932">
    <property type="protein sequence ID" value="ODV73023.1"/>
    <property type="molecule type" value="Genomic_DNA"/>
</dbReference>
<keyword evidence="4" id="KW-0560">Oxidoreductase</keyword>
<keyword evidence="3" id="KW-0752">Steroid biosynthesis</keyword>
<keyword evidence="2" id="KW-0521">NADP</keyword>
<dbReference type="InterPro" id="IPR036291">
    <property type="entry name" value="NAD(P)-bd_dom_sf"/>
</dbReference>
<comment type="pathway">
    <text evidence="6">Steroid biosynthesis; zymosterol biosynthesis; zymosterol from lanosterol: step 5/6.</text>
</comment>
<organism evidence="10 11">
    <name type="scientific">Cyberlindnera jadinii (strain ATCC 18201 / CBS 1600 / BCRC 20928 / JCM 3617 / NBRC 0987 / NRRL Y-1542)</name>
    <name type="common">Torula yeast</name>
    <name type="synonym">Candida utilis</name>
    <dbReference type="NCBI Taxonomy" id="983966"/>
    <lineage>
        <taxon>Eukaryota</taxon>
        <taxon>Fungi</taxon>
        <taxon>Dikarya</taxon>
        <taxon>Ascomycota</taxon>
        <taxon>Saccharomycotina</taxon>
        <taxon>Saccharomycetes</taxon>
        <taxon>Phaffomycetales</taxon>
        <taxon>Phaffomycetaceae</taxon>
        <taxon>Cyberlindnera</taxon>
    </lineage>
</organism>
<evidence type="ECO:0000313" key="11">
    <source>
        <dbReference type="Proteomes" id="UP000094389"/>
    </source>
</evidence>
<dbReference type="FunFam" id="3.40.50.720:FF:000525">
    <property type="entry name" value="3-keto-steroid reductase"/>
    <property type="match status" value="1"/>
</dbReference>
<evidence type="ECO:0000256" key="2">
    <source>
        <dbReference type="ARBA" id="ARBA00022857"/>
    </source>
</evidence>
<keyword evidence="5" id="KW-0443">Lipid metabolism</keyword>
<dbReference type="SUPFAM" id="SSF51735">
    <property type="entry name" value="NAD(P)-binding Rossmann-fold domains"/>
    <property type="match status" value="1"/>
</dbReference>
<dbReference type="EC" id="1.1.1.270" evidence="8"/>
<keyword evidence="1" id="KW-0444">Lipid biosynthesis</keyword>
<dbReference type="PANTHER" id="PTHR43647:SF1">
    <property type="entry name" value="3-KETO-STEROID REDUCTASE ERG27"/>
    <property type="match status" value="1"/>
</dbReference>
<dbReference type="OMA" id="WHNIDGY"/>
<dbReference type="GO" id="GO:0006696">
    <property type="term" value="P:ergosterol biosynthetic process"/>
    <property type="evidence" value="ECO:0007669"/>
    <property type="project" value="TreeGrafter"/>
</dbReference>
<dbReference type="Gene3D" id="3.40.50.720">
    <property type="entry name" value="NAD(P)-binding Rossmann-like Domain"/>
    <property type="match status" value="1"/>
</dbReference>
<dbReference type="AlphaFoldDB" id="A0A1E4S0K3"/>
<evidence type="ECO:0000256" key="8">
    <source>
        <dbReference type="ARBA" id="ARBA00023621"/>
    </source>
</evidence>
<keyword evidence="9" id="KW-1133">Transmembrane helix</keyword>